<sequence length="68" mass="7170">MQGGWQRGSDVSVSPPHMLQSEAGSVCLSLGSGRGRYLPCPPCRRCAGHAQRRPLQQPFCGGGGSDDE</sequence>
<reference evidence="1 2" key="1">
    <citation type="journal article" date="2023" name="Mol. Biol. Evol.">
        <title>Genomics of Secondarily Temperate Adaptation in the Only Non-Antarctic Icefish.</title>
        <authorList>
            <person name="Rivera-Colon A.G."/>
            <person name="Rayamajhi N."/>
            <person name="Minhas B.F."/>
            <person name="Madrigal G."/>
            <person name="Bilyk K.T."/>
            <person name="Yoon V."/>
            <person name="Hune M."/>
            <person name="Gregory S."/>
            <person name="Cheng C.H.C."/>
            <person name="Catchen J.M."/>
        </authorList>
    </citation>
    <scope>NUCLEOTIDE SEQUENCE [LARGE SCALE GENOMIC DNA]</scope>
    <source>
        <strain evidence="1">JC2023a</strain>
    </source>
</reference>
<protein>
    <submittedName>
        <fullName evidence="1">Uncharacterized protein</fullName>
    </submittedName>
</protein>
<keyword evidence="2" id="KW-1185">Reference proteome</keyword>
<organism evidence="1 2">
    <name type="scientific">Champsocephalus esox</name>
    <name type="common">pike icefish</name>
    <dbReference type="NCBI Taxonomy" id="159716"/>
    <lineage>
        <taxon>Eukaryota</taxon>
        <taxon>Metazoa</taxon>
        <taxon>Chordata</taxon>
        <taxon>Craniata</taxon>
        <taxon>Vertebrata</taxon>
        <taxon>Euteleostomi</taxon>
        <taxon>Actinopterygii</taxon>
        <taxon>Neopterygii</taxon>
        <taxon>Teleostei</taxon>
        <taxon>Neoteleostei</taxon>
        <taxon>Acanthomorphata</taxon>
        <taxon>Eupercaria</taxon>
        <taxon>Perciformes</taxon>
        <taxon>Notothenioidei</taxon>
        <taxon>Channichthyidae</taxon>
        <taxon>Champsocephalus</taxon>
    </lineage>
</organism>
<proteinExistence type="predicted"/>
<dbReference type="AlphaFoldDB" id="A0AAN8C3Y5"/>
<dbReference type="Proteomes" id="UP001335648">
    <property type="component" value="Unassembled WGS sequence"/>
</dbReference>
<dbReference type="EMBL" id="JAULUE010002053">
    <property type="protein sequence ID" value="KAK5896609.1"/>
    <property type="molecule type" value="Genomic_DNA"/>
</dbReference>
<name>A0AAN8C3Y5_9TELE</name>
<evidence type="ECO:0000313" key="1">
    <source>
        <dbReference type="EMBL" id="KAK5896609.1"/>
    </source>
</evidence>
<comment type="caution">
    <text evidence="1">The sequence shown here is derived from an EMBL/GenBank/DDBJ whole genome shotgun (WGS) entry which is preliminary data.</text>
</comment>
<accession>A0AAN8C3Y5</accession>
<evidence type="ECO:0000313" key="2">
    <source>
        <dbReference type="Proteomes" id="UP001335648"/>
    </source>
</evidence>
<gene>
    <name evidence="1" type="ORF">CesoFtcFv8_009751</name>
</gene>